<dbReference type="OrthoDB" id="23874at10239"/>
<dbReference type="RefSeq" id="YP_009005784.1">
    <property type="nucleotide sequence ID" value="NC_023564.1"/>
</dbReference>
<proteinExistence type="predicted"/>
<name>W0LN05_9CAUD</name>
<dbReference type="Proteomes" id="UP000019119">
    <property type="component" value="Segment"/>
</dbReference>
<organism evidence="1 2">
    <name type="scientific">Mycobacterium phage EagleEye</name>
    <dbReference type="NCBI Taxonomy" id="1429759"/>
    <lineage>
        <taxon>Viruses</taxon>
        <taxon>Duplodnaviria</taxon>
        <taxon>Heunggongvirae</taxon>
        <taxon>Uroviricota</taxon>
        <taxon>Caudoviricetes</taxon>
        <taxon>Eagleeyevirus</taxon>
        <taxon>Eagleeyevirus eagleeye</taxon>
    </lineage>
</organism>
<dbReference type="EMBL" id="KF861510">
    <property type="protein sequence ID" value="AHG23822.1"/>
    <property type="molecule type" value="Genomic_DNA"/>
</dbReference>
<keyword evidence="2" id="KW-1185">Reference proteome</keyword>
<gene>
    <name evidence="1" type="primary">42</name>
    <name evidence="1" type="ORF">PBI_EAGLEEYE_42</name>
</gene>
<reference evidence="1 2" key="1">
    <citation type="submission" date="2013-11" db="EMBL/GenBank/DDBJ databases">
        <authorList>
            <person name="Awa H."/>
            <person name="Bernal J.T."/>
            <person name="Coelho R.E."/>
            <person name="Culpepper S.C."/>
            <person name="Devaraju V.S."/>
            <person name="Higgins R.T."/>
            <person name="Husein A.J."/>
            <person name="Johnston E.M."/>
            <person name="Jung J.A."/>
            <person name="Kanani-Hendijani T.A."/>
            <person name="Knapp R.E."/>
            <person name="Lepiocha N."/>
            <person name="McCarter A.J."/>
            <person name="Merlau P.R."/>
            <person name="Monfared M.S."/>
            <person name="Olney H.P."/>
            <person name="Pineda M.R."/>
            <person name="Pizzini S.E."/>
            <person name="Roberson D.J."/>
            <person name="Rodriguez J."/>
            <person name="Simpson N.A."/>
            <person name="Stevens S.C."/>
            <person name="Stroub-Tahmassi C.A."/>
            <person name="Syed N."/>
            <person name="Torres S.E."/>
            <person name="Townsend C.W."/>
            <person name="White X.E."/>
            <person name="Willette C.E."/>
            <person name="Deming K.E."/>
            <person name="Simon S.E."/>
            <person name="Benjamin R.C."/>
            <person name="Hughes L.E."/>
            <person name="Hale R.H."/>
            <person name="Lamson-Kim T."/>
            <person name="Visi D.H."/>
            <person name="Allen M.S."/>
            <person name="Bradley K.W."/>
            <person name="Clarke D.Q."/>
            <person name="Lewis M.F."/>
            <person name="Barker L.P."/>
            <person name="Bailey C."/>
            <person name="Asai D.J."/>
            <person name="Garber M.L."/>
            <person name="Bowman C.A."/>
            <person name="Russell D.A."/>
            <person name="Pope W.H."/>
            <person name="Jacobs-Sera D."/>
            <person name="Hendrix R.W."/>
            <person name="Hatfull G.F."/>
        </authorList>
    </citation>
    <scope>NUCLEOTIDE SEQUENCE [LARGE SCALE GENOMIC DNA]</scope>
</reference>
<dbReference type="GeneID" id="18502804"/>
<evidence type="ECO:0000313" key="2">
    <source>
        <dbReference type="Proteomes" id="UP000019119"/>
    </source>
</evidence>
<accession>W0LN05</accession>
<evidence type="ECO:0000313" key="1">
    <source>
        <dbReference type="EMBL" id="AHG23822.1"/>
    </source>
</evidence>
<dbReference type="KEGG" id="vg:18502804"/>
<protein>
    <submittedName>
        <fullName evidence="1">Uncharacterized protein</fullName>
    </submittedName>
</protein>
<sequence length="56" mass="6281">MKISEVVAKLVHIKDEHGDVDVEYLNSCCCYGDWHEEVGSVDVSQNEGYKPSVLLI</sequence>